<dbReference type="PRINTS" id="PR00126">
    <property type="entry name" value="ATPASEGAMMA"/>
</dbReference>
<dbReference type="GO" id="GO:0005886">
    <property type="term" value="C:plasma membrane"/>
    <property type="evidence" value="ECO:0007669"/>
    <property type="project" value="UniProtKB-SubCell"/>
</dbReference>
<dbReference type="PANTHER" id="PTHR11693">
    <property type="entry name" value="ATP SYNTHASE GAMMA CHAIN"/>
    <property type="match status" value="1"/>
</dbReference>
<comment type="subunit">
    <text evidence="10">F-type ATPases have 2 components, CF(1) - the catalytic core - and CF(0) - the membrane proton channel. CF(1) has five subunits: alpha(3), beta(3), gamma(1), delta(1), epsilon(1). CF(0) has three main subunits: a, b and c.</text>
</comment>
<dbReference type="GO" id="GO:0005524">
    <property type="term" value="F:ATP binding"/>
    <property type="evidence" value="ECO:0007669"/>
    <property type="project" value="UniProtKB-UniRule"/>
</dbReference>
<keyword evidence="7 10" id="KW-0472">Membrane</keyword>
<dbReference type="GO" id="GO:0045259">
    <property type="term" value="C:proton-transporting ATP synthase complex"/>
    <property type="evidence" value="ECO:0007669"/>
    <property type="project" value="UniProtKB-KW"/>
</dbReference>
<evidence type="ECO:0000256" key="3">
    <source>
        <dbReference type="ARBA" id="ARBA00007681"/>
    </source>
</evidence>
<dbReference type="HAMAP" id="MF_00815">
    <property type="entry name" value="ATP_synth_gamma_bact"/>
    <property type="match status" value="1"/>
</dbReference>
<dbReference type="GO" id="GO:0042777">
    <property type="term" value="P:proton motive force-driven plasma membrane ATP synthesis"/>
    <property type="evidence" value="ECO:0007669"/>
    <property type="project" value="UniProtKB-UniRule"/>
</dbReference>
<evidence type="ECO:0000256" key="1">
    <source>
        <dbReference type="ARBA" id="ARBA00003456"/>
    </source>
</evidence>
<evidence type="ECO:0000256" key="6">
    <source>
        <dbReference type="ARBA" id="ARBA00023065"/>
    </source>
</evidence>
<keyword evidence="10" id="KW-1003">Cell membrane</keyword>
<dbReference type="RefSeq" id="WP_040009303.1">
    <property type="nucleotide sequence ID" value="NZ_CP009574.1"/>
</dbReference>
<keyword evidence="12" id="KW-1185">Reference proteome</keyword>
<dbReference type="InterPro" id="IPR035968">
    <property type="entry name" value="ATP_synth_F1_ATPase_gsu"/>
</dbReference>
<protein>
    <recommendedName>
        <fullName evidence="10">ATP synthase gamma chain</fullName>
    </recommendedName>
    <alternativeName>
        <fullName evidence="10">ATP synthase F1 sector gamma subunit</fullName>
    </alternativeName>
    <alternativeName>
        <fullName evidence="10">F-ATPase gamma subunit</fullName>
    </alternativeName>
</protein>
<evidence type="ECO:0000256" key="8">
    <source>
        <dbReference type="ARBA" id="ARBA00023196"/>
    </source>
</evidence>
<evidence type="ECO:0000256" key="2">
    <source>
        <dbReference type="ARBA" id="ARBA00004170"/>
    </source>
</evidence>
<dbReference type="Gene3D" id="1.10.287.80">
    <property type="entry name" value="ATP synthase, gamma subunit, helix hairpin domain"/>
    <property type="match status" value="1"/>
</dbReference>
<evidence type="ECO:0000256" key="10">
    <source>
        <dbReference type="HAMAP-Rule" id="MF_00815"/>
    </source>
</evidence>
<keyword evidence="4 10" id="KW-0813">Transport</keyword>
<dbReference type="InterPro" id="IPR023632">
    <property type="entry name" value="ATP_synth_F1_gsu_CS"/>
</dbReference>
<accession>A0A097EPI0</accession>
<dbReference type="InterPro" id="IPR000131">
    <property type="entry name" value="ATP_synth_F1_gsu"/>
</dbReference>
<evidence type="ECO:0000313" key="11">
    <source>
        <dbReference type="EMBL" id="AIT09478.1"/>
    </source>
</evidence>
<keyword evidence="6 10" id="KW-0406">Ion transport</keyword>
<keyword evidence="5 10" id="KW-0375">Hydrogen ion transport</keyword>
<dbReference type="NCBIfam" id="TIGR01146">
    <property type="entry name" value="ATPsyn_F1gamma"/>
    <property type="match status" value="1"/>
</dbReference>
<dbReference type="STRING" id="1547445.LO80_05520"/>
<comment type="subcellular location">
    <subcellularLocation>
        <location evidence="10">Cell membrane</location>
        <topology evidence="10">Peripheral membrane protein</topology>
    </subcellularLocation>
    <subcellularLocation>
        <location evidence="2">Membrane</location>
        <topology evidence="2">Peripheral membrane protein</topology>
    </subcellularLocation>
</comment>
<comment type="function">
    <text evidence="1 10">Produces ATP from ADP in the presence of a proton gradient across the membrane. The gamma chain is believed to be important in regulating ATPase activity and the flow of protons through the CF(0) complex.</text>
</comment>
<dbReference type="eggNOG" id="COG0224">
    <property type="taxonomic scope" value="Bacteria"/>
</dbReference>
<dbReference type="GO" id="GO:0046933">
    <property type="term" value="F:proton-transporting ATP synthase activity, rotational mechanism"/>
    <property type="evidence" value="ECO:0007669"/>
    <property type="project" value="UniProtKB-UniRule"/>
</dbReference>
<dbReference type="Proteomes" id="UP000029672">
    <property type="component" value="Chromosome"/>
</dbReference>
<evidence type="ECO:0000256" key="7">
    <source>
        <dbReference type="ARBA" id="ARBA00023136"/>
    </source>
</evidence>
<dbReference type="PROSITE" id="PS00153">
    <property type="entry name" value="ATPASE_GAMMA"/>
    <property type="match status" value="1"/>
</dbReference>
<keyword evidence="11" id="KW-0378">Hydrolase</keyword>
<sequence>MSNAREIRSKVASVKNTQKITGAMELVAASKMRGAIVKMNNVRPYVESANTIIKNVTAASIDYPNPYLFDREVKRAGYIVTSTDRGLCGGLNINLFKHVLKNIKKDIDNRIEIDICVIGSKAETFFTKLKGVNVVATAHYNDKDKEGSIKAIRGAVKVMLDKYTNGEIDRLYMSSNQFVSTIKQKPRLQTLLPIQDIFTDEEVKANKEQASKGHWDYIYERDIEEVLNALCIRYIEAQVRGAILENAACEQAARMLAMKNATDNASDIIDQLNLDYNKVRQAMITQELAEICSGAAAV</sequence>
<dbReference type="PANTHER" id="PTHR11693:SF22">
    <property type="entry name" value="ATP SYNTHASE SUBUNIT GAMMA, MITOCHONDRIAL"/>
    <property type="match status" value="1"/>
</dbReference>
<organism evidence="11 12">
    <name type="scientific">Candidatus Francisella endociliophora</name>
    <dbReference type="NCBI Taxonomy" id="653937"/>
    <lineage>
        <taxon>Bacteria</taxon>
        <taxon>Pseudomonadati</taxon>
        <taxon>Pseudomonadota</taxon>
        <taxon>Gammaproteobacteria</taxon>
        <taxon>Thiotrichales</taxon>
        <taxon>Francisellaceae</taxon>
        <taxon>Francisella</taxon>
    </lineage>
</organism>
<evidence type="ECO:0000256" key="4">
    <source>
        <dbReference type="ARBA" id="ARBA00022448"/>
    </source>
</evidence>
<evidence type="ECO:0000313" key="12">
    <source>
        <dbReference type="Proteomes" id="UP000029672"/>
    </source>
</evidence>
<gene>
    <name evidence="10" type="primary">atpG</name>
    <name evidence="11" type="ORF">LO80_05520</name>
</gene>
<dbReference type="CDD" id="cd12151">
    <property type="entry name" value="F1-ATPase_gamma"/>
    <property type="match status" value="1"/>
</dbReference>
<dbReference type="HOGENOM" id="CLU_050669_0_1_6"/>
<keyword evidence="8 10" id="KW-0139">CF(1)</keyword>
<dbReference type="NCBIfam" id="NF009956">
    <property type="entry name" value="PRK13422.1"/>
    <property type="match status" value="1"/>
</dbReference>
<dbReference type="GO" id="GO:0016787">
    <property type="term" value="F:hydrolase activity"/>
    <property type="evidence" value="ECO:0007669"/>
    <property type="project" value="UniProtKB-KW"/>
</dbReference>
<dbReference type="AlphaFoldDB" id="A0A097EPI0"/>
<evidence type="ECO:0000256" key="9">
    <source>
        <dbReference type="ARBA" id="ARBA00023310"/>
    </source>
</evidence>
<evidence type="ECO:0000256" key="5">
    <source>
        <dbReference type="ARBA" id="ARBA00022781"/>
    </source>
</evidence>
<dbReference type="Gene3D" id="3.40.1380.10">
    <property type="match status" value="1"/>
</dbReference>
<name>A0A097EPI0_9GAMM</name>
<reference evidence="11 12" key="1">
    <citation type="submission" date="2014-10" db="EMBL/GenBank/DDBJ databases">
        <title>Whole genome sequence of Francisella endociliophora strain FSC1006, isolated from a laboratory culture of the marine ciliate Euplotes raikovi.</title>
        <authorList>
            <person name="Granberg M."/>
            <person name="Backman S."/>
            <person name="Lundmark E."/>
            <person name="Nilsson E."/>
            <person name="Karlsson E."/>
            <person name="Thelaus J."/>
            <person name="Ohrman C."/>
            <person name="Larkeryd A."/>
            <person name="Stenberg P."/>
        </authorList>
    </citation>
    <scope>NUCLEOTIDE SEQUENCE [LARGE SCALE GENOMIC DNA]</scope>
    <source>
        <strain evidence="11 12">FSC1006</strain>
    </source>
</reference>
<dbReference type="EMBL" id="CP009574">
    <property type="protein sequence ID" value="AIT09478.1"/>
    <property type="molecule type" value="Genomic_DNA"/>
</dbReference>
<proteinExistence type="inferred from homology"/>
<keyword evidence="9 10" id="KW-0066">ATP synthesis</keyword>
<dbReference type="SUPFAM" id="SSF52943">
    <property type="entry name" value="ATP synthase (F1-ATPase), gamma subunit"/>
    <property type="match status" value="1"/>
</dbReference>
<dbReference type="Pfam" id="PF00231">
    <property type="entry name" value="ATP-synt"/>
    <property type="match status" value="1"/>
</dbReference>
<dbReference type="OrthoDB" id="9812769at2"/>
<comment type="similarity">
    <text evidence="3 10">Belongs to the ATPase gamma chain family.</text>
</comment>
<dbReference type="KEGG" id="frf:LO80_05520"/>